<evidence type="ECO:0000256" key="1">
    <source>
        <dbReference type="SAM" id="MobiDB-lite"/>
    </source>
</evidence>
<accession>A0A3D8S6E4</accession>
<proteinExistence type="predicted"/>
<dbReference type="Proteomes" id="UP000256645">
    <property type="component" value="Unassembled WGS sequence"/>
</dbReference>
<sequence>MPYRNNVREAEPHGSHRRPYPAEAEEYVHKPLLDLRSIRIVKLEPGVYSDPLDISLIEISLDAPEDRQQYCALSYVWGSRRRSQLVKCEGKSYYITKNCHDALRSLRWNDRPLYVWVDCICIDQSSREGSQLEQNNHVKLMGEIYHKAKDVDVWLGEASKDEVSAMRYLEDLGDGPRPYSNAVKQFIARPWQKYNETKKRNKLLSDLRWLNSLSTFPQNYKILIMLAERVSTGSGELPLDFIYNNSWQFRIWTLQEIAMASDCILFYNDSTNVPSFVNWVYIQQGAQLYHNYCYDLEEEEDLEPGFHIIGLRNWLHLFLEPLHKERKSTDDNQILDRYLKLMPNLHASKSIDKIYGFYSVLSTIGITLPDPDYSKSVELVYEELALAVMQKTNSLQNLRLLPTAKNRLSGLPSWVPDWDLNDGMPYLQAAAEFYGRTEKVESPQQGQLQLLGKEVDKIRLRADTVFEASTSPWKVYWGEDTECFPHGTLTEFEEKLRFISILKDWLEFSRELRSYPGNLSVIEAFQMTLLQSSHLTPDENRAMDFVCNMIQYPAYRYEDAIKHATSLARRLERKDEAMDISWTDDVRFRMITLLALEAMEPPSGILSWDVWKEFRPRLTLRFRFNLIRNRAFFITGKGYMGTAPYTIEENDRIVLFQGTTEPMILRPAANTQQFEIIGPAFIPGLIKPYDQEQDNNQDSSVQELITYTLV</sequence>
<reference evidence="3 4" key="1">
    <citation type="journal article" date="2018" name="IMA Fungus">
        <title>IMA Genome-F 9: Draft genome sequence of Annulohypoxylon stygium, Aspergillus mulundensis, Berkeleyomyces basicola (syn. Thielaviopsis basicola), Ceratocystis smalleyi, two Cercospora beticola strains, Coleophoma cylindrospora, Fusarium fracticaudum, Phialophora cf. hyalina, and Morchella septimelata.</title>
        <authorList>
            <person name="Wingfield B.D."/>
            <person name="Bills G.F."/>
            <person name="Dong Y."/>
            <person name="Huang W."/>
            <person name="Nel W.J."/>
            <person name="Swalarsk-Parry B.S."/>
            <person name="Vaghefi N."/>
            <person name="Wilken P.M."/>
            <person name="An Z."/>
            <person name="de Beer Z.W."/>
            <person name="De Vos L."/>
            <person name="Chen L."/>
            <person name="Duong T.A."/>
            <person name="Gao Y."/>
            <person name="Hammerbacher A."/>
            <person name="Kikkert J.R."/>
            <person name="Li Y."/>
            <person name="Li H."/>
            <person name="Li K."/>
            <person name="Li Q."/>
            <person name="Liu X."/>
            <person name="Ma X."/>
            <person name="Naidoo K."/>
            <person name="Pethybridge S.J."/>
            <person name="Sun J."/>
            <person name="Steenkamp E.T."/>
            <person name="van der Nest M.A."/>
            <person name="van Wyk S."/>
            <person name="Wingfield M.J."/>
            <person name="Xiong C."/>
            <person name="Yue Q."/>
            <person name="Zhang X."/>
        </authorList>
    </citation>
    <scope>NUCLEOTIDE SEQUENCE [LARGE SCALE GENOMIC DNA]</scope>
    <source>
        <strain evidence="3 4">BP6252</strain>
    </source>
</reference>
<feature type="domain" description="Heterokaryon incompatibility" evidence="2">
    <location>
        <begin position="70"/>
        <end position="256"/>
    </location>
</feature>
<evidence type="ECO:0000313" key="3">
    <source>
        <dbReference type="EMBL" id="RDW81885.1"/>
    </source>
</evidence>
<evidence type="ECO:0000313" key="4">
    <source>
        <dbReference type="Proteomes" id="UP000256645"/>
    </source>
</evidence>
<gene>
    <name evidence="3" type="ORF">BP6252_02997</name>
</gene>
<dbReference type="AlphaFoldDB" id="A0A3D8S6E4"/>
<keyword evidence="4" id="KW-1185">Reference proteome</keyword>
<feature type="compositionally biased region" description="Basic and acidic residues" evidence="1">
    <location>
        <begin position="1"/>
        <end position="14"/>
    </location>
</feature>
<dbReference type="InterPro" id="IPR052895">
    <property type="entry name" value="HetReg/Transcr_Mod"/>
</dbReference>
<dbReference type="EMBL" id="PDLM01000003">
    <property type="protein sequence ID" value="RDW81885.1"/>
    <property type="molecule type" value="Genomic_DNA"/>
</dbReference>
<protein>
    <recommendedName>
        <fullName evidence="2">Heterokaryon incompatibility domain-containing protein</fullName>
    </recommendedName>
</protein>
<dbReference type="Pfam" id="PF26639">
    <property type="entry name" value="Het-6_barrel"/>
    <property type="match status" value="1"/>
</dbReference>
<dbReference type="Pfam" id="PF06985">
    <property type="entry name" value="HET"/>
    <property type="match status" value="1"/>
</dbReference>
<evidence type="ECO:0000259" key="2">
    <source>
        <dbReference type="Pfam" id="PF06985"/>
    </source>
</evidence>
<dbReference type="PANTHER" id="PTHR24148">
    <property type="entry name" value="ANKYRIN REPEAT DOMAIN-CONTAINING PROTEIN 39 HOMOLOG-RELATED"/>
    <property type="match status" value="1"/>
</dbReference>
<name>A0A3D8S6E4_9HELO</name>
<dbReference type="InterPro" id="IPR010730">
    <property type="entry name" value="HET"/>
</dbReference>
<feature type="region of interest" description="Disordered" evidence="1">
    <location>
        <begin position="1"/>
        <end position="21"/>
    </location>
</feature>
<comment type="caution">
    <text evidence="3">The sequence shown here is derived from an EMBL/GenBank/DDBJ whole genome shotgun (WGS) entry which is preliminary data.</text>
</comment>
<dbReference type="OrthoDB" id="194358at2759"/>
<dbReference type="PANTHER" id="PTHR24148:SF64">
    <property type="entry name" value="HETEROKARYON INCOMPATIBILITY DOMAIN-CONTAINING PROTEIN"/>
    <property type="match status" value="1"/>
</dbReference>
<organism evidence="3 4">
    <name type="scientific">Coleophoma cylindrospora</name>
    <dbReference type="NCBI Taxonomy" id="1849047"/>
    <lineage>
        <taxon>Eukaryota</taxon>
        <taxon>Fungi</taxon>
        <taxon>Dikarya</taxon>
        <taxon>Ascomycota</taxon>
        <taxon>Pezizomycotina</taxon>
        <taxon>Leotiomycetes</taxon>
        <taxon>Helotiales</taxon>
        <taxon>Dermateaceae</taxon>
        <taxon>Coleophoma</taxon>
    </lineage>
</organism>